<accession>A0A1Y2LN96</accession>
<evidence type="ECO:0000256" key="3">
    <source>
        <dbReference type="ARBA" id="ARBA00022771"/>
    </source>
</evidence>
<keyword evidence="8" id="KW-0175">Coiled coil</keyword>
<dbReference type="Pfam" id="PF05131">
    <property type="entry name" value="Pep3_Vps18"/>
    <property type="match status" value="1"/>
</dbReference>
<name>A0A1Y2LN96_EPING</name>
<dbReference type="FunCoup" id="A0A1Y2LN96">
    <property type="interactions" value="841"/>
</dbReference>
<dbReference type="Pfam" id="PF26148">
    <property type="entry name" value="VPS18_RING_C"/>
    <property type="match status" value="1"/>
</dbReference>
<dbReference type="GO" id="GO:0048284">
    <property type="term" value="P:organelle fusion"/>
    <property type="evidence" value="ECO:0007669"/>
    <property type="project" value="TreeGrafter"/>
</dbReference>
<dbReference type="STRING" id="105696.A0A1Y2LN96"/>
<comment type="similarity">
    <text evidence="1">Belongs to the VPS18 family.</text>
</comment>
<dbReference type="GO" id="GO:0030897">
    <property type="term" value="C:HOPS complex"/>
    <property type="evidence" value="ECO:0007669"/>
    <property type="project" value="TreeGrafter"/>
</dbReference>
<dbReference type="GO" id="GO:0007033">
    <property type="term" value="P:vacuole organization"/>
    <property type="evidence" value="ECO:0007669"/>
    <property type="project" value="TreeGrafter"/>
</dbReference>
<dbReference type="PANTHER" id="PTHR23323">
    <property type="entry name" value="VACUOLAR PROTEIN SORTING-ASSOCIATED PROTEIN"/>
    <property type="match status" value="1"/>
</dbReference>
<evidence type="ECO:0000313" key="12">
    <source>
        <dbReference type="Proteomes" id="UP000193240"/>
    </source>
</evidence>
<dbReference type="Proteomes" id="UP000193240">
    <property type="component" value="Unassembled WGS sequence"/>
</dbReference>
<proteinExistence type="inferred from homology"/>
<evidence type="ECO:0000256" key="6">
    <source>
        <dbReference type="ARBA" id="ARBA00029433"/>
    </source>
</evidence>
<reference evidence="11 12" key="1">
    <citation type="journal article" date="2017" name="Genome Announc.">
        <title>Genome sequence of the saprophytic ascomycete Epicoccum nigrum ICMP 19927 strain isolated from New Zealand.</title>
        <authorList>
            <person name="Fokin M."/>
            <person name="Fleetwood D."/>
            <person name="Weir B.S."/>
            <person name="Villas-Boas S.G."/>
        </authorList>
    </citation>
    <scope>NUCLEOTIDE SEQUENCE [LARGE SCALE GENOMIC DNA]</scope>
    <source>
        <strain evidence="11 12">ICMP 19927</strain>
    </source>
</reference>
<organism evidence="11 12">
    <name type="scientific">Epicoccum nigrum</name>
    <name type="common">Soil fungus</name>
    <name type="synonym">Epicoccum purpurascens</name>
    <dbReference type="NCBI Taxonomy" id="105696"/>
    <lineage>
        <taxon>Eukaryota</taxon>
        <taxon>Fungi</taxon>
        <taxon>Dikarya</taxon>
        <taxon>Ascomycota</taxon>
        <taxon>Pezizomycotina</taxon>
        <taxon>Dothideomycetes</taxon>
        <taxon>Pleosporomycetidae</taxon>
        <taxon>Pleosporales</taxon>
        <taxon>Pleosporineae</taxon>
        <taxon>Didymellaceae</taxon>
        <taxon>Epicoccum</taxon>
    </lineage>
</organism>
<keyword evidence="4" id="KW-0862">Zinc</keyword>
<dbReference type="InterPro" id="IPR058919">
    <property type="entry name" value="Pep3/Vps18_RING_C"/>
</dbReference>
<dbReference type="PROSITE" id="PS50236">
    <property type="entry name" value="CHCR"/>
    <property type="match status" value="1"/>
</dbReference>
<protein>
    <submittedName>
        <fullName evidence="11">Uncharacterized protein</fullName>
    </submittedName>
</protein>
<dbReference type="EMBL" id="KZ107854">
    <property type="protein sequence ID" value="OSS45444.1"/>
    <property type="molecule type" value="Genomic_DNA"/>
</dbReference>
<keyword evidence="3" id="KW-0863">Zinc-finger</keyword>
<dbReference type="OMA" id="WIQREKW"/>
<evidence type="ECO:0000313" key="11">
    <source>
        <dbReference type="EMBL" id="OSS45444.1"/>
    </source>
</evidence>
<dbReference type="GO" id="GO:0008270">
    <property type="term" value="F:zinc ion binding"/>
    <property type="evidence" value="ECO:0007669"/>
    <property type="project" value="UniProtKB-KW"/>
</dbReference>
<keyword evidence="2" id="KW-0479">Metal-binding</keyword>
<gene>
    <name evidence="11" type="ORF">B5807_10280</name>
</gene>
<dbReference type="AlphaFoldDB" id="A0A1Y2LN96"/>
<feature type="coiled-coil region" evidence="8">
    <location>
        <begin position="817"/>
        <end position="851"/>
    </location>
</feature>
<feature type="domain" description="Pep3/Vps18 RING C-terminal" evidence="10">
    <location>
        <begin position="862"/>
        <end position="951"/>
    </location>
</feature>
<comment type="subcellular location">
    <subcellularLocation>
        <location evidence="6">Endomembrane system</location>
        <topology evidence="6">Peripheral membrane protein</topology>
        <orientation evidence="6">Cytoplasmic side</orientation>
    </subcellularLocation>
</comment>
<evidence type="ECO:0000256" key="7">
    <source>
        <dbReference type="PROSITE-ProRule" id="PRU01006"/>
    </source>
</evidence>
<evidence type="ECO:0000259" key="9">
    <source>
        <dbReference type="Pfam" id="PF05131"/>
    </source>
</evidence>
<evidence type="ECO:0000259" key="10">
    <source>
        <dbReference type="Pfam" id="PF26148"/>
    </source>
</evidence>
<feature type="repeat" description="CHCR" evidence="7">
    <location>
        <begin position="625"/>
        <end position="787"/>
    </location>
</feature>
<evidence type="ECO:0000256" key="4">
    <source>
        <dbReference type="ARBA" id="ARBA00022833"/>
    </source>
</evidence>
<dbReference type="GO" id="GO:0030674">
    <property type="term" value="F:protein-macromolecule adaptor activity"/>
    <property type="evidence" value="ECO:0007669"/>
    <property type="project" value="TreeGrafter"/>
</dbReference>
<dbReference type="CDD" id="cd16462">
    <property type="entry name" value="RING-H2_Pep3p-like"/>
    <property type="match status" value="1"/>
</dbReference>
<sequence>MAYDTSSGYAPPSTSNAQDDASLPMFSIERVSLQFSISSDFVAAAVANNVLVLALSTGRILRIDLDSPADIDDIDLPKKPSEIGVIRRLFLDPSASHLIVTTTLAENYYLHTQSRTPKALSRLKGVVIESISWNPSQPTASTREILVGASDGNVYEVFIEPSSEFYRREERYLKIVYTTTDGPITGLWTDIIPGRQDLRRVIIATPSTFVQFAGKVGRNAHEGSGSIFSKFFESESATVHELPNVSSTAPSLFAVSPEHEQTPDQERLNSERIFGWLTSQGVLHGKLYLSQDTADLGAKVLGDSKLLPRSQIPASQTASGRTRRTNDAVSSMILSQWHVLQLVEGRVVVINRLDDTVVFDQVVLEPGQSALGLVADVKSNTYWLFTTREIFEIVVTDEARDVWKVMLRSQQFEAASQFAKTSTQKDAVATASGDYLVSKGQYLEAAAVYGRSTKPFEQVALTFIDQGEQDALRKYLLTKLSTLKKTSQMQRTMVATWLVELYMAKLNTLDDTITTKAELSESMNTAETQDHLSAIRKDYQDFVSKFKTDLDRKTAYDIISSHGREEELLYFATVVNDYNYVLSYWVQRERWQESLAVLKKQTDAEIFYKYSSVLMAQVPVELVEIMTRQSNLNAQKLIPAFLNYNNTSKAPLNQNQAVRYLLFEINQRQSTDAAIHNTLISIYASHSTTDESALLAYLEGQSLAHEQNYDADFALRLCIQHKRVQSCVHIYSSMGQYAQAVDLALKYDEIELASNVADRSNTAAPLRKKLWLAIAKKVISTSSGIKTAIEFLRRVDLLRIEDLIPFFPDFVVIDDFKEEICTALEDYSRKIDALKQEMDDSEETATHIKSDIKALDQRYAIVEPGERCYTCGLPLLARQFFVFPCQHAFHSDCLAKKVVELAGIARGKRIAELQVEVSKGTSTGAKREKAIRELDALVGSSCVLCSELAVKLVDEPFISATDDKEEWAL</sequence>
<dbReference type="PANTHER" id="PTHR23323:SF26">
    <property type="entry name" value="VACUOLAR PROTEIN SORTING-ASSOCIATED PROTEIN 18 HOMOLOG"/>
    <property type="match status" value="1"/>
</dbReference>
<dbReference type="InterPro" id="IPR007810">
    <property type="entry name" value="Pep3/Vps18_beta-prop"/>
</dbReference>
<evidence type="ECO:0000256" key="2">
    <source>
        <dbReference type="ARBA" id="ARBA00022723"/>
    </source>
</evidence>
<dbReference type="GO" id="GO:0005768">
    <property type="term" value="C:endosome"/>
    <property type="evidence" value="ECO:0007669"/>
    <property type="project" value="TreeGrafter"/>
</dbReference>
<evidence type="ECO:0000256" key="8">
    <source>
        <dbReference type="SAM" id="Coils"/>
    </source>
</evidence>
<keyword evidence="12" id="KW-1185">Reference proteome</keyword>
<dbReference type="GO" id="GO:0007032">
    <property type="term" value="P:endosome organization"/>
    <property type="evidence" value="ECO:0007669"/>
    <property type="project" value="TreeGrafter"/>
</dbReference>
<evidence type="ECO:0000256" key="5">
    <source>
        <dbReference type="ARBA" id="ARBA00023136"/>
    </source>
</evidence>
<dbReference type="GO" id="GO:0006904">
    <property type="term" value="P:vesicle docking involved in exocytosis"/>
    <property type="evidence" value="ECO:0007669"/>
    <property type="project" value="TreeGrafter"/>
</dbReference>
<dbReference type="InterPro" id="IPR000547">
    <property type="entry name" value="Clathrin_H-chain/VPS_repeat"/>
</dbReference>
<keyword evidence="5" id="KW-0472">Membrane</keyword>
<dbReference type="InParanoid" id="A0A1Y2LN96"/>
<evidence type="ECO:0000256" key="1">
    <source>
        <dbReference type="ARBA" id="ARBA00010454"/>
    </source>
</evidence>
<feature type="domain" description="Pep3/Vps18 beta-propeller" evidence="9">
    <location>
        <begin position="24"/>
        <end position="395"/>
    </location>
</feature>
<dbReference type="GO" id="GO:0006886">
    <property type="term" value="P:intracellular protein transport"/>
    <property type="evidence" value="ECO:0007669"/>
    <property type="project" value="UniProtKB-UniRule"/>
</dbReference>